<feature type="compositionally biased region" description="Basic residues" evidence="1">
    <location>
        <begin position="7"/>
        <end position="18"/>
    </location>
</feature>
<organism evidence="2 3">
    <name type="scientific">Albugo candida</name>
    <dbReference type="NCBI Taxonomy" id="65357"/>
    <lineage>
        <taxon>Eukaryota</taxon>
        <taxon>Sar</taxon>
        <taxon>Stramenopiles</taxon>
        <taxon>Oomycota</taxon>
        <taxon>Peronosporomycetes</taxon>
        <taxon>Albuginales</taxon>
        <taxon>Albuginaceae</taxon>
        <taxon>Albugo</taxon>
    </lineage>
</organism>
<proteinExistence type="predicted"/>
<comment type="caution">
    <text evidence="2">The sequence shown here is derived from an EMBL/GenBank/DDBJ whole genome shotgun (WGS) entry which is preliminary data.</text>
</comment>
<feature type="region of interest" description="Disordered" evidence="1">
    <location>
        <begin position="1"/>
        <end position="23"/>
    </location>
</feature>
<dbReference type="Proteomes" id="UP000053237">
    <property type="component" value="Unassembled WGS sequence"/>
</dbReference>
<dbReference type="EMBL" id="CAIX01000103">
    <property type="protein sequence ID" value="CCI45625.1"/>
    <property type="molecule type" value="Genomic_DNA"/>
</dbReference>
<name>A0A024GFG4_9STRA</name>
<evidence type="ECO:0000313" key="3">
    <source>
        <dbReference type="Proteomes" id="UP000053237"/>
    </source>
</evidence>
<gene>
    <name evidence="2" type="ORF">BN9_065220</name>
</gene>
<reference evidence="2 3" key="1">
    <citation type="submission" date="2012-05" db="EMBL/GenBank/DDBJ databases">
        <title>Recombination and specialization in a pathogen metapopulation.</title>
        <authorList>
            <person name="Gardiner A."/>
            <person name="Kemen E."/>
            <person name="Schultz-Larsen T."/>
            <person name="MacLean D."/>
            <person name="Van Oosterhout C."/>
            <person name="Jones J.D.G."/>
        </authorList>
    </citation>
    <scope>NUCLEOTIDE SEQUENCE [LARGE SCALE GENOMIC DNA]</scope>
    <source>
        <strain evidence="2 3">Ac Nc2</strain>
    </source>
</reference>
<sequence length="179" mass="20750">MANRLRQSLRHFSVKKRPPTPLRPIHFEHEEDKEVVDARPFRIIGVRDVEVEDHEYPTRIESEQKSKSRVLRNKYNANNFISLFVDPLEALQKHLKDSGVNFDVSEGSADDEKKVLIAPQLNEKMLFDLCGARAFVEILQAPQELIEEFERDQLSPEDIAPEVEEPEPYKFEAKIVPST</sequence>
<accession>A0A024GFG4</accession>
<dbReference type="OrthoDB" id="59376at2759"/>
<keyword evidence="3" id="KW-1185">Reference proteome</keyword>
<dbReference type="InParanoid" id="A0A024GFG4"/>
<protein>
    <submittedName>
        <fullName evidence="2">Uncharacterized protein</fullName>
    </submittedName>
</protein>
<evidence type="ECO:0000313" key="2">
    <source>
        <dbReference type="EMBL" id="CCI45625.1"/>
    </source>
</evidence>
<evidence type="ECO:0000256" key="1">
    <source>
        <dbReference type="SAM" id="MobiDB-lite"/>
    </source>
</evidence>
<dbReference type="AlphaFoldDB" id="A0A024GFG4"/>